<keyword evidence="11" id="KW-1185">Reference proteome</keyword>
<organism evidence="10 11">
    <name type="scientific">Elysia crispata</name>
    <name type="common">lettuce slug</name>
    <dbReference type="NCBI Taxonomy" id="231223"/>
    <lineage>
        <taxon>Eukaryota</taxon>
        <taxon>Metazoa</taxon>
        <taxon>Spiralia</taxon>
        <taxon>Lophotrochozoa</taxon>
        <taxon>Mollusca</taxon>
        <taxon>Gastropoda</taxon>
        <taxon>Heterobranchia</taxon>
        <taxon>Euthyneura</taxon>
        <taxon>Panpulmonata</taxon>
        <taxon>Sacoglossa</taxon>
        <taxon>Placobranchoidea</taxon>
        <taxon>Plakobranchidae</taxon>
        <taxon>Elysia</taxon>
    </lineage>
</organism>
<evidence type="ECO:0000256" key="7">
    <source>
        <dbReference type="ARBA" id="ARBA00023224"/>
    </source>
</evidence>
<keyword evidence="3 8" id="KW-1133">Transmembrane helix</keyword>
<reference evidence="10" key="1">
    <citation type="journal article" date="2023" name="G3 (Bethesda)">
        <title>A reference genome for the long-term kleptoplast-retaining sea slug Elysia crispata morphotype clarki.</title>
        <authorList>
            <person name="Eastman K.E."/>
            <person name="Pendleton A.L."/>
            <person name="Shaikh M.A."/>
            <person name="Suttiyut T."/>
            <person name="Ogas R."/>
            <person name="Tomko P."/>
            <person name="Gavelis G."/>
            <person name="Widhalm J.R."/>
            <person name="Wisecaver J.H."/>
        </authorList>
    </citation>
    <scope>NUCLEOTIDE SEQUENCE</scope>
    <source>
        <strain evidence="10">ECLA1</strain>
    </source>
</reference>
<evidence type="ECO:0000313" key="11">
    <source>
        <dbReference type="Proteomes" id="UP001283361"/>
    </source>
</evidence>
<feature type="transmembrane region" description="Helical" evidence="8">
    <location>
        <begin position="329"/>
        <end position="353"/>
    </location>
</feature>
<keyword evidence="5 8" id="KW-0472">Membrane</keyword>
<evidence type="ECO:0000256" key="2">
    <source>
        <dbReference type="ARBA" id="ARBA00022692"/>
    </source>
</evidence>
<feature type="transmembrane region" description="Helical" evidence="8">
    <location>
        <begin position="373"/>
        <end position="398"/>
    </location>
</feature>
<accession>A0AAE1CNY6</accession>
<keyword evidence="2 8" id="KW-0812">Transmembrane</keyword>
<evidence type="ECO:0000256" key="4">
    <source>
        <dbReference type="ARBA" id="ARBA00023040"/>
    </source>
</evidence>
<dbReference type="Proteomes" id="UP001283361">
    <property type="component" value="Unassembled WGS sequence"/>
</dbReference>
<feature type="transmembrane region" description="Helical" evidence="8">
    <location>
        <begin position="276"/>
        <end position="299"/>
    </location>
</feature>
<dbReference type="GO" id="GO:0004930">
    <property type="term" value="F:G protein-coupled receptor activity"/>
    <property type="evidence" value="ECO:0007669"/>
    <property type="project" value="UniProtKB-KW"/>
</dbReference>
<evidence type="ECO:0000313" key="10">
    <source>
        <dbReference type="EMBL" id="KAK3722589.1"/>
    </source>
</evidence>
<keyword evidence="4" id="KW-0297">G-protein coupled receptor</keyword>
<dbReference type="Gene3D" id="1.20.1070.10">
    <property type="entry name" value="Rhodopsin 7-helix transmembrane proteins"/>
    <property type="match status" value="1"/>
</dbReference>
<evidence type="ECO:0000256" key="5">
    <source>
        <dbReference type="ARBA" id="ARBA00023136"/>
    </source>
</evidence>
<feature type="transmembrane region" description="Helical" evidence="8">
    <location>
        <begin position="196"/>
        <end position="217"/>
    </location>
</feature>
<dbReference type="InterPro" id="IPR017452">
    <property type="entry name" value="GPCR_Rhodpsn_7TM"/>
</dbReference>
<proteinExistence type="predicted"/>
<protein>
    <recommendedName>
        <fullName evidence="9">G-protein coupled receptors family 1 profile domain-containing protein</fullName>
    </recommendedName>
</protein>
<dbReference type="GO" id="GO:0005886">
    <property type="term" value="C:plasma membrane"/>
    <property type="evidence" value="ECO:0007669"/>
    <property type="project" value="TreeGrafter"/>
</dbReference>
<dbReference type="PROSITE" id="PS50262">
    <property type="entry name" value="G_PROTEIN_RECEP_F1_2"/>
    <property type="match status" value="1"/>
</dbReference>
<dbReference type="EMBL" id="JAWDGP010007370">
    <property type="protein sequence ID" value="KAK3722589.1"/>
    <property type="molecule type" value="Genomic_DNA"/>
</dbReference>
<feature type="transmembrane region" description="Helical" evidence="8">
    <location>
        <begin position="237"/>
        <end position="256"/>
    </location>
</feature>
<evidence type="ECO:0000256" key="6">
    <source>
        <dbReference type="ARBA" id="ARBA00023170"/>
    </source>
</evidence>
<evidence type="ECO:0000256" key="8">
    <source>
        <dbReference type="SAM" id="Phobius"/>
    </source>
</evidence>
<sequence length="419" mass="47988">MPEIKFPCDLLRKNFERFVVRIGENKKRFDPHSPNKVATNLRRTSSTMELSTPSSWEPYDFPSAWVSTAEHSNNFLTFISNQNQTLFPENTSVTPSLGKNGNFDGPCPPLTAEELRRIKAVDEATQIQVNIIFSIALIFGLPGSVLALVTLSSMAVSPTTRYMSFLAISDFTALLLASLTAYKIVTDLFFTQLEFISFYVTRIFQAFSHWNLALICVERFVSVRYPFQKSRLYTRRATFLSVGAAFTVSLVPFPGSYLSGAYFNFIYTDLEAAVTILYKLIYIVIPGGLIIIFTILTACHLRRSVRHRETIGTQSEQNSRRSVTMETQLTRLMFVTVVCFAVFTFPWAFIHIFDRILWSGAYNLFCRLAYAKFTNIFYTLWAFSFFNHAINFYVYCACAKGFRSQFLRVICCTKTETRR</sequence>
<name>A0AAE1CNY6_9GAST</name>
<evidence type="ECO:0000259" key="9">
    <source>
        <dbReference type="PROSITE" id="PS50262"/>
    </source>
</evidence>
<dbReference type="Pfam" id="PF00001">
    <property type="entry name" value="7tm_1"/>
    <property type="match status" value="1"/>
</dbReference>
<gene>
    <name evidence="10" type="ORF">RRG08_053708</name>
</gene>
<dbReference type="AlphaFoldDB" id="A0AAE1CNY6"/>
<dbReference type="InterPro" id="IPR000276">
    <property type="entry name" value="GPCR_Rhodpsn"/>
</dbReference>
<evidence type="ECO:0000256" key="3">
    <source>
        <dbReference type="ARBA" id="ARBA00022989"/>
    </source>
</evidence>
<comment type="subcellular location">
    <subcellularLocation>
        <location evidence="1">Membrane</location>
        <topology evidence="1">Multi-pass membrane protein</topology>
    </subcellularLocation>
</comment>
<dbReference type="CDD" id="cd14978">
    <property type="entry name" value="7tmA_FMRFamide_R-like"/>
    <property type="match status" value="1"/>
</dbReference>
<keyword evidence="7" id="KW-0807">Transducer</keyword>
<comment type="caution">
    <text evidence="10">The sequence shown here is derived from an EMBL/GenBank/DDBJ whole genome shotgun (WGS) entry which is preliminary data.</text>
</comment>
<evidence type="ECO:0000256" key="1">
    <source>
        <dbReference type="ARBA" id="ARBA00004141"/>
    </source>
</evidence>
<feature type="transmembrane region" description="Helical" evidence="8">
    <location>
        <begin position="131"/>
        <end position="151"/>
    </location>
</feature>
<dbReference type="PANTHER" id="PTHR24243">
    <property type="entry name" value="G-PROTEIN COUPLED RECEPTOR"/>
    <property type="match status" value="1"/>
</dbReference>
<dbReference type="PRINTS" id="PR00237">
    <property type="entry name" value="GPCRRHODOPSN"/>
</dbReference>
<keyword evidence="6" id="KW-0675">Receptor</keyword>
<dbReference type="PANTHER" id="PTHR24243:SF230">
    <property type="entry name" value="G-PROTEIN COUPLED RECEPTORS FAMILY 1 PROFILE DOMAIN-CONTAINING PROTEIN"/>
    <property type="match status" value="1"/>
</dbReference>
<dbReference type="SUPFAM" id="SSF81321">
    <property type="entry name" value="Family A G protein-coupled receptor-like"/>
    <property type="match status" value="1"/>
</dbReference>
<feature type="transmembrane region" description="Helical" evidence="8">
    <location>
        <begin position="163"/>
        <end position="184"/>
    </location>
</feature>
<feature type="domain" description="G-protein coupled receptors family 1 profile" evidence="9">
    <location>
        <begin position="140"/>
        <end position="395"/>
    </location>
</feature>